<feature type="compositionally biased region" description="Polar residues" evidence="1">
    <location>
        <begin position="25"/>
        <end position="55"/>
    </location>
</feature>
<gene>
    <name evidence="2" type="ORF">BGZ99_002707</name>
</gene>
<name>A0A9P6QY07_9FUNG</name>
<feature type="compositionally biased region" description="Acidic residues" evidence="1">
    <location>
        <begin position="267"/>
        <end position="325"/>
    </location>
</feature>
<accession>A0A9P6QY07</accession>
<feature type="compositionally biased region" description="Acidic residues" evidence="1">
    <location>
        <begin position="443"/>
        <end position="467"/>
    </location>
</feature>
<comment type="caution">
    <text evidence="2">The sequence shown here is derived from an EMBL/GenBank/DDBJ whole genome shotgun (WGS) entry which is preliminary data.</text>
</comment>
<feature type="region of interest" description="Disordered" evidence="1">
    <location>
        <begin position="437"/>
        <end position="472"/>
    </location>
</feature>
<feature type="non-terminal residue" evidence="2">
    <location>
        <position position="1"/>
    </location>
</feature>
<dbReference type="EMBL" id="JAAAIP010001845">
    <property type="protein sequence ID" value="KAG0303386.1"/>
    <property type="molecule type" value="Genomic_DNA"/>
</dbReference>
<feature type="compositionally biased region" description="Basic residues" evidence="1">
    <location>
        <begin position="56"/>
        <end position="67"/>
    </location>
</feature>
<feature type="region of interest" description="Disordered" evidence="1">
    <location>
        <begin position="1"/>
        <end position="194"/>
    </location>
</feature>
<dbReference type="Proteomes" id="UP000738325">
    <property type="component" value="Unassembled WGS sequence"/>
</dbReference>
<evidence type="ECO:0000313" key="3">
    <source>
        <dbReference type="Proteomes" id="UP000738325"/>
    </source>
</evidence>
<dbReference type="AlphaFoldDB" id="A0A9P6QY07"/>
<feature type="compositionally biased region" description="Low complexity" evidence="1">
    <location>
        <begin position="1"/>
        <end position="11"/>
    </location>
</feature>
<keyword evidence="3" id="KW-1185">Reference proteome</keyword>
<evidence type="ECO:0000313" key="2">
    <source>
        <dbReference type="EMBL" id="KAG0303386.1"/>
    </source>
</evidence>
<feature type="non-terminal residue" evidence="2">
    <location>
        <position position="532"/>
    </location>
</feature>
<feature type="compositionally biased region" description="Basic and acidic residues" evidence="1">
    <location>
        <begin position="180"/>
        <end position="192"/>
    </location>
</feature>
<evidence type="ECO:0000256" key="1">
    <source>
        <dbReference type="SAM" id="MobiDB-lite"/>
    </source>
</evidence>
<reference evidence="2" key="1">
    <citation type="journal article" date="2020" name="Fungal Divers.">
        <title>Resolving the Mortierellaceae phylogeny through synthesis of multi-gene phylogenetics and phylogenomics.</title>
        <authorList>
            <person name="Vandepol N."/>
            <person name="Liber J."/>
            <person name="Desiro A."/>
            <person name="Na H."/>
            <person name="Kennedy M."/>
            <person name="Barry K."/>
            <person name="Grigoriev I.V."/>
            <person name="Miller A.N."/>
            <person name="O'Donnell K."/>
            <person name="Stajich J.E."/>
            <person name="Bonito G."/>
        </authorList>
    </citation>
    <scope>NUCLEOTIDE SEQUENCE</scope>
    <source>
        <strain evidence="2">REB-010B</strain>
    </source>
</reference>
<organism evidence="2 3">
    <name type="scientific">Dissophora globulifera</name>
    <dbReference type="NCBI Taxonomy" id="979702"/>
    <lineage>
        <taxon>Eukaryota</taxon>
        <taxon>Fungi</taxon>
        <taxon>Fungi incertae sedis</taxon>
        <taxon>Mucoromycota</taxon>
        <taxon>Mortierellomycotina</taxon>
        <taxon>Mortierellomycetes</taxon>
        <taxon>Mortierellales</taxon>
        <taxon>Mortierellaceae</taxon>
        <taxon>Dissophora</taxon>
    </lineage>
</organism>
<sequence length="532" mass="59578">NTQRPAPQQPQHPRDAPQPKKRQRSPPTQEQDPPVAQQTKRQRQQPSAPVQQHSKQPQRSKHSRRGRAPQPVQTQPPTESSHAKWKRRNERKWRRSRFKSRNVDANPRYTPYTVKNVQTACPVDKNVLKTLTVEKKRLPRDGPKSASEAKPTAKGGSTNTKSGRDGKKGGRGGKKGGRGGKKDEPDRAEPKPLKTLFQKGFKTVTLTLGCLTGCLQRATQLNQNDARKVADRLETAVNILSRTRIFVFKAVELKLLRCVHSEGQETSSEDQETSSEDQEMSSEDQEASSEDQEASSEDQEASSEDQEMSSEDEETSSDDQEMSSEDELELLDFILDKVHGTNLIRNLVALVLNGVLSSAGRPATDPTSVRVRELAQSMYDDLCEVLPDLTPVKDDLAMSLSFPQAEMAVEIRAAIRTHFGRMPELIVSKMKKIGRAPSTIPELDAEQDDDELAEDTDEEQDDTESEGDDKYRFPPGHILKWWSYLNKLPSEVQPVFCPTAGFSDTFKLFSENAVIALLWGTGNTPTRRIMDT</sequence>
<feature type="compositionally biased region" description="Basic residues" evidence="1">
    <location>
        <begin position="83"/>
        <end position="100"/>
    </location>
</feature>
<protein>
    <submittedName>
        <fullName evidence="2">Uncharacterized protein</fullName>
    </submittedName>
</protein>
<feature type="region of interest" description="Disordered" evidence="1">
    <location>
        <begin position="261"/>
        <end position="325"/>
    </location>
</feature>
<proteinExistence type="predicted"/>
<feature type="compositionally biased region" description="Polar residues" evidence="1">
    <location>
        <begin position="71"/>
        <end position="80"/>
    </location>
</feature>
<feature type="compositionally biased region" description="Basic residues" evidence="1">
    <location>
        <begin position="169"/>
        <end position="179"/>
    </location>
</feature>
<feature type="compositionally biased region" description="Basic and acidic residues" evidence="1">
    <location>
        <begin position="132"/>
        <end position="143"/>
    </location>
</feature>